<dbReference type="Pfam" id="PF02104">
    <property type="entry name" value="SURF1"/>
    <property type="match status" value="1"/>
</dbReference>
<evidence type="ECO:0000313" key="8">
    <source>
        <dbReference type="EMBL" id="NNG40034.1"/>
    </source>
</evidence>
<dbReference type="PANTHER" id="PTHR23427:SF2">
    <property type="entry name" value="SURFEIT LOCUS PROTEIN 1"/>
    <property type="match status" value="1"/>
</dbReference>
<dbReference type="AlphaFoldDB" id="A0A849AGR5"/>
<accession>A0A849AGR5</accession>
<dbReference type="CDD" id="cd06662">
    <property type="entry name" value="SURF1"/>
    <property type="match status" value="1"/>
</dbReference>
<evidence type="ECO:0000256" key="1">
    <source>
        <dbReference type="ARBA" id="ARBA00004370"/>
    </source>
</evidence>
<comment type="subcellular location">
    <subcellularLocation>
        <location evidence="6">Cell membrane</location>
        <topology evidence="6">Multi-pass membrane protein</topology>
    </subcellularLocation>
    <subcellularLocation>
        <location evidence="1">Membrane</location>
    </subcellularLocation>
</comment>
<evidence type="ECO:0000256" key="3">
    <source>
        <dbReference type="ARBA" id="ARBA00022692"/>
    </source>
</evidence>
<evidence type="ECO:0000256" key="5">
    <source>
        <dbReference type="ARBA" id="ARBA00023136"/>
    </source>
</evidence>
<gene>
    <name evidence="8" type="ORF">HJ588_12255</name>
</gene>
<dbReference type="RefSeq" id="WP_171155960.1">
    <property type="nucleotide sequence ID" value="NZ_JABENB010000002.1"/>
</dbReference>
<dbReference type="PROSITE" id="PS50895">
    <property type="entry name" value="SURF1"/>
    <property type="match status" value="1"/>
</dbReference>
<keyword evidence="3" id="KW-0812">Transmembrane</keyword>
<feature type="region of interest" description="Disordered" evidence="7">
    <location>
        <begin position="237"/>
        <end position="262"/>
    </location>
</feature>
<keyword evidence="9" id="KW-1185">Reference proteome</keyword>
<evidence type="ECO:0000256" key="6">
    <source>
        <dbReference type="RuleBase" id="RU363076"/>
    </source>
</evidence>
<dbReference type="PANTHER" id="PTHR23427">
    <property type="entry name" value="SURFEIT LOCUS PROTEIN"/>
    <property type="match status" value="1"/>
</dbReference>
<keyword evidence="6" id="KW-1003">Cell membrane</keyword>
<dbReference type="GO" id="GO:0005886">
    <property type="term" value="C:plasma membrane"/>
    <property type="evidence" value="ECO:0007669"/>
    <property type="project" value="UniProtKB-SubCell"/>
</dbReference>
<feature type="compositionally biased region" description="Polar residues" evidence="7">
    <location>
        <begin position="243"/>
        <end position="262"/>
    </location>
</feature>
<dbReference type="InterPro" id="IPR002994">
    <property type="entry name" value="Surf1/Shy1"/>
</dbReference>
<name>A0A849AGR5_9MICO</name>
<dbReference type="Proteomes" id="UP000557772">
    <property type="component" value="Unassembled WGS sequence"/>
</dbReference>
<comment type="similarity">
    <text evidence="2 6">Belongs to the SURF1 family.</text>
</comment>
<protein>
    <recommendedName>
        <fullName evidence="6">SURF1-like protein</fullName>
    </recommendedName>
</protein>
<sequence length="262" mass="28019">MLRSAFRPRMLGLLALAVVLVTAFVIAGFWQWGVAQQRGSKSMSDAENRPVVALNTVLRPQQEFPRDGSLQPVRLTGRYDPAHQVLVSGRTLGAQDGFWVVTPVVVDGTGARIPVVRGFAASPSDAGKPSTARVTVTGALAPGESPSETGTPPGQLSSVDLASMLSQWGGNIYNGFVFLTGEQPAMKTTGVQAFPPPKPGSTGLNLVNAGYALQWWTFAVFAIFIYLRELRDEAHPERRAARKTTQNHPASADQSTPEGSHV</sequence>
<organism evidence="8 9">
    <name type="scientific">Flexivirga aerilata</name>
    <dbReference type="NCBI Taxonomy" id="1656889"/>
    <lineage>
        <taxon>Bacteria</taxon>
        <taxon>Bacillati</taxon>
        <taxon>Actinomycetota</taxon>
        <taxon>Actinomycetes</taxon>
        <taxon>Micrococcales</taxon>
        <taxon>Dermacoccaceae</taxon>
        <taxon>Flexivirga</taxon>
    </lineage>
</organism>
<dbReference type="InterPro" id="IPR045214">
    <property type="entry name" value="Surf1/Surf4"/>
</dbReference>
<evidence type="ECO:0000256" key="4">
    <source>
        <dbReference type="ARBA" id="ARBA00022989"/>
    </source>
</evidence>
<comment type="caution">
    <text evidence="8">The sequence shown here is derived from an EMBL/GenBank/DDBJ whole genome shotgun (WGS) entry which is preliminary data.</text>
</comment>
<keyword evidence="5" id="KW-0472">Membrane</keyword>
<keyword evidence="4" id="KW-1133">Transmembrane helix</keyword>
<evidence type="ECO:0000256" key="7">
    <source>
        <dbReference type="SAM" id="MobiDB-lite"/>
    </source>
</evidence>
<reference evidence="8 9" key="1">
    <citation type="submission" date="2020-05" db="EMBL/GenBank/DDBJ databases">
        <title>Flexivirga sp. ID2601S isolated from air conditioner.</title>
        <authorList>
            <person name="Kim D.H."/>
        </authorList>
    </citation>
    <scope>NUCLEOTIDE SEQUENCE [LARGE SCALE GENOMIC DNA]</scope>
    <source>
        <strain evidence="8 9">ID2601S</strain>
    </source>
</reference>
<evidence type="ECO:0000256" key="2">
    <source>
        <dbReference type="ARBA" id="ARBA00007165"/>
    </source>
</evidence>
<proteinExistence type="inferred from homology"/>
<evidence type="ECO:0000313" key="9">
    <source>
        <dbReference type="Proteomes" id="UP000557772"/>
    </source>
</evidence>
<dbReference type="EMBL" id="JABENB010000002">
    <property type="protein sequence ID" value="NNG40034.1"/>
    <property type="molecule type" value="Genomic_DNA"/>
</dbReference>